<accession>A0A4P7MVV7</accession>
<reference evidence="2 3" key="1">
    <citation type="journal article" date="2019" name="Mol. Biol. Evol.">
        <title>Blast fungal genomes show frequent chromosomal changes, gene gains and losses, and effector gene turnover.</title>
        <authorList>
            <person name="Gomez Luciano L.B."/>
            <person name="Jason Tsai I."/>
            <person name="Chuma I."/>
            <person name="Tosa Y."/>
            <person name="Chen Y.H."/>
            <person name="Li J.Y."/>
            <person name="Li M.Y."/>
            <person name="Jade Lu M.Y."/>
            <person name="Nakayashiki H."/>
            <person name="Li W.H."/>
        </authorList>
    </citation>
    <scope>NUCLEOTIDE SEQUENCE [LARGE SCALE GENOMIC DNA]</scope>
    <source>
        <strain evidence="2">MZ5-1-6</strain>
    </source>
</reference>
<evidence type="ECO:0000313" key="3">
    <source>
        <dbReference type="Proteomes" id="UP000294847"/>
    </source>
</evidence>
<feature type="signal peptide" evidence="1">
    <location>
        <begin position="1"/>
        <end position="20"/>
    </location>
</feature>
<dbReference type="Proteomes" id="UP000294847">
    <property type="component" value="Chromosome 1"/>
</dbReference>
<name>A0A4P7MVV7_PYROR</name>
<organism evidence="2 3">
    <name type="scientific">Pyricularia oryzae</name>
    <name type="common">Rice blast fungus</name>
    <name type="synonym">Magnaporthe oryzae</name>
    <dbReference type="NCBI Taxonomy" id="318829"/>
    <lineage>
        <taxon>Eukaryota</taxon>
        <taxon>Fungi</taxon>
        <taxon>Dikarya</taxon>
        <taxon>Ascomycota</taxon>
        <taxon>Pezizomycotina</taxon>
        <taxon>Sordariomycetes</taxon>
        <taxon>Sordariomycetidae</taxon>
        <taxon>Magnaporthales</taxon>
        <taxon>Pyriculariaceae</taxon>
        <taxon>Pyricularia</taxon>
    </lineage>
</organism>
<keyword evidence="1" id="KW-0732">Signal</keyword>
<protein>
    <submittedName>
        <fullName evidence="2">Uncharacterized protein</fullName>
    </submittedName>
</protein>
<proteinExistence type="predicted"/>
<feature type="chain" id="PRO_5020903331" evidence="1">
    <location>
        <begin position="21"/>
        <end position="121"/>
    </location>
</feature>
<sequence>MQFSTATLLVVSAVIPTIFTDPTCKCTGPKEDELEVLKISSACCQNTTYSTGNRLPGNFVGGLDGDFSGDCDFSSVDAFKALDEMSTQREGHALQVTRHKNKYLASMLREVRETPVVKLDI</sequence>
<evidence type="ECO:0000313" key="2">
    <source>
        <dbReference type="EMBL" id="QBZ53371.1"/>
    </source>
</evidence>
<gene>
    <name evidence="2" type="ORF">PoMZ_09049</name>
</gene>
<evidence type="ECO:0000256" key="1">
    <source>
        <dbReference type="SAM" id="SignalP"/>
    </source>
</evidence>
<dbReference type="EMBL" id="CP034204">
    <property type="protein sequence ID" value="QBZ53371.1"/>
    <property type="molecule type" value="Genomic_DNA"/>
</dbReference>
<dbReference type="AlphaFoldDB" id="A0A4P7MVV7"/>